<dbReference type="EMBL" id="BPPX01000071">
    <property type="protein sequence ID" value="GJC91133.1"/>
    <property type="molecule type" value="Genomic_DNA"/>
</dbReference>
<evidence type="ECO:0000313" key="2">
    <source>
        <dbReference type="Proteomes" id="UP001055172"/>
    </source>
</evidence>
<dbReference type="Proteomes" id="UP001055172">
    <property type="component" value="Unassembled WGS sequence"/>
</dbReference>
<organism evidence="1 2">
    <name type="scientific">Colletotrichum liriopes</name>
    <dbReference type="NCBI Taxonomy" id="708192"/>
    <lineage>
        <taxon>Eukaryota</taxon>
        <taxon>Fungi</taxon>
        <taxon>Dikarya</taxon>
        <taxon>Ascomycota</taxon>
        <taxon>Pezizomycotina</taxon>
        <taxon>Sordariomycetes</taxon>
        <taxon>Hypocreomycetidae</taxon>
        <taxon>Glomerellales</taxon>
        <taxon>Glomerellaceae</taxon>
        <taxon>Colletotrichum</taxon>
        <taxon>Colletotrichum spaethianum species complex</taxon>
    </lineage>
</organism>
<comment type="caution">
    <text evidence="1">The sequence shown here is derived from an EMBL/GenBank/DDBJ whole genome shotgun (WGS) entry which is preliminary data.</text>
</comment>
<sequence length="63" mass="6897">MGLSCLILFSIRQKGVISSLNTLATSVSEFGESAVIMSEGKDAPLIVKNFHVQTYDYPDDEDD</sequence>
<reference evidence="1 2" key="1">
    <citation type="submission" date="2021-07" db="EMBL/GenBank/DDBJ databases">
        <title>Genome data of Colletotrichum spaethianum.</title>
        <authorList>
            <person name="Utami Y.D."/>
            <person name="Hiruma K."/>
        </authorList>
    </citation>
    <scope>NUCLEOTIDE SEQUENCE [LARGE SCALE GENOMIC DNA]</scope>
    <source>
        <strain evidence="1 2">MAFF 242679</strain>
    </source>
</reference>
<evidence type="ECO:0000313" key="1">
    <source>
        <dbReference type="EMBL" id="GJC91133.1"/>
    </source>
</evidence>
<dbReference type="AlphaFoldDB" id="A0AA37H409"/>
<name>A0AA37H409_9PEZI</name>
<gene>
    <name evidence="1" type="ORF">ColLi_13971</name>
</gene>
<proteinExistence type="predicted"/>
<protein>
    <submittedName>
        <fullName evidence="1">Uncharacterized protein</fullName>
    </submittedName>
</protein>
<accession>A0AA37H409</accession>
<keyword evidence="2" id="KW-1185">Reference proteome</keyword>